<gene>
    <name evidence="1" type="ORF">GSF08_01005</name>
</gene>
<reference evidence="1 2" key="1">
    <citation type="submission" date="2019-12" db="EMBL/GenBank/DDBJ databases">
        <authorList>
            <person name="Yang R."/>
        </authorList>
    </citation>
    <scope>NUCLEOTIDE SEQUENCE [LARGE SCALE GENOMIC DNA]</scope>
    <source>
        <strain evidence="1 2">DONG20-135</strain>
    </source>
</reference>
<dbReference type="RefSeq" id="WP_160624013.1">
    <property type="nucleotide sequence ID" value="NZ_WUUQ01000001.1"/>
</dbReference>
<proteinExistence type="predicted"/>
<sequence>MRKFWGHLQTITRHKWKVTMLCFRCGLYKQGLLHDLSKYSPVEFWSGVRYFQGNRSPIDREKEVKGYSLGWLHHKGRNKHHWEYWLDNAYDGIKPLEMPIPYVVEMFCDRIAATQIYLKQACTDASAYEYLMNGKSHVVMHENTMALIEELLLRVKENGLDVTIQFIRRNVLKNK</sequence>
<dbReference type="InterPro" id="IPR043721">
    <property type="entry name" value="DUF5662"/>
</dbReference>
<evidence type="ECO:0000313" key="1">
    <source>
        <dbReference type="EMBL" id="MXQ72521.1"/>
    </source>
</evidence>
<evidence type="ECO:0000313" key="2">
    <source>
        <dbReference type="Proteomes" id="UP000434036"/>
    </source>
</evidence>
<dbReference type="Pfam" id="PF18907">
    <property type="entry name" value="DUF5662"/>
    <property type="match status" value="1"/>
</dbReference>
<organism evidence="1 2">
    <name type="scientific">Copranaerobaculum intestinale</name>
    <dbReference type="NCBI Taxonomy" id="2692629"/>
    <lineage>
        <taxon>Bacteria</taxon>
        <taxon>Bacillati</taxon>
        <taxon>Bacillota</taxon>
        <taxon>Erysipelotrichia</taxon>
        <taxon>Erysipelotrichales</taxon>
        <taxon>Erysipelotrichaceae</taxon>
        <taxon>Copranaerobaculum</taxon>
    </lineage>
</organism>
<keyword evidence="2" id="KW-1185">Reference proteome</keyword>
<dbReference type="AlphaFoldDB" id="A0A6N8U3P9"/>
<comment type="caution">
    <text evidence="1">The sequence shown here is derived from an EMBL/GenBank/DDBJ whole genome shotgun (WGS) entry which is preliminary data.</text>
</comment>
<reference evidence="1 2" key="2">
    <citation type="submission" date="2020-01" db="EMBL/GenBank/DDBJ databases">
        <title>Clostridiaceae sp. nov. isolated from the gut of human by culturomics.</title>
        <authorList>
            <person name="Chang Y."/>
        </authorList>
    </citation>
    <scope>NUCLEOTIDE SEQUENCE [LARGE SCALE GENOMIC DNA]</scope>
    <source>
        <strain evidence="1 2">DONG20-135</strain>
    </source>
</reference>
<protein>
    <submittedName>
        <fullName evidence="1">Catalase</fullName>
    </submittedName>
</protein>
<dbReference type="Proteomes" id="UP000434036">
    <property type="component" value="Unassembled WGS sequence"/>
</dbReference>
<dbReference type="EMBL" id="WUUQ01000001">
    <property type="protein sequence ID" value="MXQ72521.1"/>
    <property type="molecule type" value="Genomic_DNA"/>
</dbReference>
<accession>A0A6N8U3P9</accession>
<name>A0A6N8U3P9_9FIRM</name>